<dbReference type="Gene3D" id="3.40.50.12780">
    <property type="entry name" value="N-terminal domain of ligase-like"/>
    <property type="match status" value="1"/>
</dbReference>
<dbReference type="InterPro" id="IPR042099">
    <property type="entry name" value="ANL_N_sf"/>
</dbReference>
<accession>A0A917HZY4</accession>
<dbReference type="GO" id="GO:0006631">
    <property type="term" value="P:fatty acid metabolic process"/>
    <property type="evidence" value="ECO:0007669"/>
    <property type="project" value="TreeGrafter"/>
</dbReference>
<keyword evidence="3" id="KW-1185">Reference proteome</keyword>
<feature type="domain" description="AMP-dependent synthetase/ligase" evidence="1">
    <location>
        <begin position="52"/>
        <end position="198"/>
    </location>
</feature>
<evidence type="ECO:0000313" key="2">
    <source>
        <dbReference type="EMBL" id="GGH00582.1"/>
    </source>
</evidence>
<sequence>MKTNQIHSGFALNDQSFDSVTELLVYSKTLSVSLHAFLVDWFSDQTYIHAKTSGSTGAPKTIKLAKEAMVNSAKATGQFLGLHAGTSALLCMSTEYIGGRMMLVRALVLGWRLDVQEPVLSPLENNHKQYDFSAMVPLQLQSSLLQINQIKVLIVGGGVVSGTLNKAIQSVSTTVYASYGMTETVSHIALKQLNKYAEANPVPSFTALPDIYLSVDERNCLLIDAPLLSDDQIRTNDVVDLFSETGFEWLGRFDHVINSGGIKLHPEKLEKKIEILIEQRFFVAGVPDDKLGERLILLIEGKENMTLKEQLTKIPNLTKYEIPKEIYWLENFVETETKKIQRKKTLDLISYKSSK</sequence>
<comment type="caution">
    <text evidence="2">The sequence shown here is derived from an EMBL/GenBank/DDBJ whole genome shotgun (WGS) entry which is preliminary data.</text>
</comment>
<dbReference type="EMBL" id="BMJW01000002">
    <property type="protein sequence ID" value="GGH00582.1"/>
    <property type="molecule type" value="Genomic_DNA"/>
</dbReference>
<dbReference type="GO" id="GO:0031956">
    <property type="term" value="F:medium-chain fatty acid-CoA ligase activity"/>
    <property type="evidence" value="ECO:0007669"/>
    <property type="project" value="TreeGrafter"/>
</dbReference>
<dbReference type="PANTHER" id="PTHR43201:SF32">
    <property type="entry name" value="2-SUCCINYLBENZOATE--COA LIGASE, CHLOROPLASTIC_PEROXISOMAL"/>
    <property type="match status" value="1"/>
</dbReference>
<dbReference type="AlphaFoldDB" id="A0A917HZY4"/>
<reference evidence="2" key="1">
    <citation type="journal article" date="2014" name="Int. J. Syst. Evol. Microbiol.">
        <title>Complete genome sequence of Corynebacterium casei LMG S-19264T (=DSM 44701T), isolated from a smear-ripened cheese.</title>
        <authorList>
            <consortium name="US DOE Joint Genome Institute (JGI-PGF)"/>
            <person name="Walter F."/>
            <person name="Albersmeier A."/>
            <person name="Kalinowski J."/>
            <person name="Ruckert C."/>
        </authorList>
    </citation>
    <scope>NUCLEOTIDE SEQUENCE</scope>
    <source>
        <strain evidence="2">CGMCC 1.15763</strain>
    </source>
</reference>
<dbReference type="Gene3D" id="3.30.300.30">
    <property type="match status" value="1"/>
</dbReference>
<dbReference type="Proteomes" id="UP000633278">
    <property type="component" value="Unassembled WGS sequence"/>
</dbReference>
<name>A0A917HZY4_9FLAO</name>
<gene>
    <name evidence="2" type="primary">menE</name>
    <name evidence="2" type="ORF">GCM10011416_18990</name>
</gene>
<dbReference type="Pfam" id="PF00501">
    <property type="entry name" value="AMP-binding"/>
    <property type="match status" value="1"/>
</dbReference>
<dbReference type="RefSeq" id="WP_188599088.1">
    <property type="nucleotide sequence ID" value="NZ_BMJW01000002.1"/>
</dbReference>
<keyword evidence="2" id="KW-0436">Ligase</keyword>
<dbReference type="PANTHER" id="PTHR43201">
    <property type="entry name" value="ACYL-COA SYNTHETASE"/>
    <property type="match status" value="1"/>
</dbReference>
<organism evidence="2 3">
    <name type="scientific">Polaribacter pacificus</name>
    <dbReference type="NCBI Taxonomy" id="1775173"/>
    <lineage>
        <taxon>Bacteria</taxon>
        <taxon>Pseudomonadati</taxon>
        <taxon>Bacteroidota</taxon>
        <taxon>Flavobacteriia</taxon>
        <taxon>Flavobacteriales</taxon>
        <taxon>Flavobacteriaceae</taxon>
    </lineage>
</organism>
<evidence type="ECO:0000259" key="1">
    <source>
        <dbReference type="Pfam" id="PF00501"/>
    </source>
</evidence>
<protein>
    <submittedName>
        <fullName evidence="2">O-succinylbenzoic acid--CoA ligase</fullName>
    </submittedName>
</protein>
<dbReference type="InterPro" id="IPR045851">
    <property type="entry name" value="AMP-bd_C_sf"/>
</dbReference>
<dbReference type="SUPFAM" id="SSF56801">
    <property type="entry name" value="Acetyl-CoA synthetase-like"/>
    <property type="match status" value="1"/>
</dbReference>
<dbReference type="InterPro" id="IPR000873">
    <property type="entry name" value="AMP-dep_synth/lig_dom"/>
</dbReference>
<proteinExistence type="predicted"/>
<reference evidence="2" key="2">
    <citation type="submission" date="2020-09" db="EMBL/GenBank/DDBJ databases">
        <authorList>
            <person name="Sun Q."/>
            <person name="Zhou Y."/>
        </authorList>
    </citation>
    <scope>NUCLEOTIDE SEQUENCE</scope>
    <source>
        <strain evidence="2">CGMCC 1.15763</strain>
    </source>
</reference>
<evidence type="ECO:0000313" key="3">
    <source>
        <dbReference type="Proteomes" id="UP000633278"/>
    </source>
</evidence>